<feature type="compositionally biased region" description="Basic residues" evidence="1">
    <location>
        <begin position="28"/>
        <end position="46"/>
    </location>
</feature>
<organism evidence="2 3">
    <name type="scientific">Streptomyces bottropensis</name>
    <dbReference type="NCBI Taxonomy" id="42235"/>
    <lineage>
        <taxon>Bacteria</taxon>
        <taxon>Bacillati</taxon>
        <taxon>Actinomycetota</taxon>
        <taxon>Actinomycetes</taxon>
        <taxon>Kitasatosporales</taxon>
        <taxon>Streptomycetaceae</taxon>
        <taxon>Streptomyces</taxon>
    </lineage>
</organism>
<keyword evidence="3" id="KW-1185">Reference proteome</keyword>
<gene>
    <name evidence="2" type="ORF">QBA35_27110</name>
</gene>
<evidence type="ECO:0000313" key="3">
    <source>
        <dbReference type="Proteomes" id="UP001310290"/>
    </source>
</evidence>
<protein>
    <recommendedName>
        <fullName evidence="4">DNA binding HTH domain-containing protein</fullName>
    </recommendedName>
</protein>
<proteinExistence type="predicted"/>
<evidence type="ECO:0000313" key="2">
    <source>
        <dbReference type="EMBL" id="MEH0636949.1"/>
    </source>
</evidence>
<name>A0ABU8AUI3_9ACTN</name>
<evidence type="ECO:0008006" key="4">
    <source>
        <dbReference type="Google" id="ProtNLM"/>
    </source>
</evidence>
<accession>A0ABU8AUI3</accession>
<feature type="region of interest" description="Disordered" evidence="1">
    <location>
        <begin position="27"/>
        <end position="46"/>
    </location>
</feature>
<reference evidence="2" key="1">
    <citation type="submission" date="2023-04" db="EMBL/GenBank/DDBJ databases">
        <title>Genomic diversity of scab-causing Streptomyces spp. in the province of Quebec, Canada.</title>
        <authorList>
            <person name="Biessy A."/>
            <person name="Cadieux M."/>
            <person name="Ciotola M."/>
            <person name="Filion M."/>
        </authorList>
    </citation>
    <scope>NUCLEOTIDE SEQUENCE</scope>
    <source>
        <strain evidence="2">B21-115</strain>
    </source>
</reference>
<sequence length="46" mass="5240">MKDEAVARHLGVSLRTLRRRVGDLQERRARRAASGRGARAARRGWL</sequence>
<dbReference type="Proteomes" id="UP001310290">
    <property type="component" value="Unassembled WGS sequence"/>
</dbReference>
<dbReference type="EMBL" id="JARULZ010000002">
    <property type="protein sequence ID" value="MEH0636949.1"/>
    <property type="molecule type" value="Genomic_DNA"/>
</dbReference>
<dbReference type="RefSeq" id="WP_334660102.1">
    <property type="nucleotide sequence ID" value="NZ_JARULZ010000002.1"/>
</dbReference>
<evidence type="ECO:0000256" key="1">
    <source>
        <dbReference type="SAM" id="MobiDB-lite"/>
    </source>
</evidence>
<comment type="caution">
    <text evidence="2">The sequence shown here is derived from an EMBL/GenBank/DDBJ whole genome shotgun (WGS) entry which is preliminary data.</text>
</comment>